<evidence type="ECO:0000256" key="2">
    <source>
        <dbReference type="ARBA" id="ARBA00004589"/>
    </source>
</evidence>
<dbReference type="GO" id="GO:0098552">
    <property type="term" value="C:side of membrane"/>
    <property type="evidence" value="ECO:0007669"/>
    <property type="project" value="UniProtKB-KW"/>
</dbReference>
<evidence type="ECO:0000256" key="11">
    <source>
        <dbReference type="ARBA" id="ARBA00023157"/>
    </source>
</evidence>
<feature type="chain" id="PRO_5042189022" evidence="16">
    <location>
        <begin position="21"/>
        <end position="310"/>
    </location>
</feature>
<feature type="transmembrane region" description="Helical" evidence="15">
    <location>
        <begin position="222"/>
        <end position="241"/>
    </location>
</feature>
<evidence type="ECO:0000256" key="4">
    <source>
        <dbReference type="ARBA" id="ARBA00010031"/>
    </source>
</evidence>
<dbReference type="GO" id="GO:0005576">
    <property type="term" value="C:extracellular region"/>
    <property type="evidence" value="ECO:0007669"/>
    <property type="project" value="UniProtKB-SubCell"/>
</dbReference>
<sequence length="310" mass="34052">MAIAGVARLAVASPFTDALAAAPACAVTCTITALPQSPCTIENTTCLCTNPIFNGLVGECVQKGCTIKEALTVQNLTWSACGFPSTDKRHTARYAIGCLIILPVIFMAIRLASWAFSLTPWGAEDTTVSLALILFIPFPTLVLIIDLALIKASILYLYLRVFHVSSIRAILWGTQVFNLLLCTLFVLVSIFQCQPIQHYWNGWDGEHAGKCLSLQDIVLTHVAINVGLDVWMLILPLTQIYKLKMPLRRKISVMTMFSIGIFLTIVSIIRIKSLLDFAKTPNITGEYSFSEAVLHWDNNLGSPKLSYLGV</sequence>
<feature type="transmembrane region" description="Helical" evidence="15">
    <location>
        <begin position="253"/>
        <end position="271"/>
    </location>
</feature>
<keyword evidence="5" id="KW-0964">Secreted</keyword>
<comment type="caution">
    <text evidence="18">The sequence shown here is derived from an EMBL/GenBank/DDBJ whole genome shotgun (WGS) entry which is preliminary data.</text>
</comment>
<feature type="disulfide bond" evidence="14">
    <location>
        <begin position="25"/>
        <end position="65"/>
    </location>
</feature>
<evidence type="ECO:0000313" key="19">
    <source>
        <dbReference type="Proteomes" id="UP001243330"/>
    </source>
</evidence>
<feature type="transmembrane region" description="Helical" evidence="15">
    <location>
        <begin position="128"/>
        <end position="158"/>
    </location>
</feature>
<evidence type="ECO:0000256" key="8">
    <source>
        <dbReference type="ARBA" id="ARBA00022729"/>
    </source>
</evidence>
<dbReference type="Proteomes" id="UP001243330">
    <property type="component" value="Unassembled WGS sequence"/>
</dbReference>
<evidence type="ECO:0000256" key="12">
    <source>
        <dbReference type="ARBA" id="ARBA00023288"/>
    </source>
</evidence>
<protein>
    <submittedName>
        <fullName evidence="18">CFEM domain-containing protein</fullName>
    </submittedName>
</protein>
<accession>A0AAD9A2I0</accession>
<feature type="domain" description="CFEM" evidence="17">
    <location>
        <begin position="1"/>
        <end position="108"/>
    </location>
</feature>
<evidence type="ECO:0000256" key="7">
    <source>
        <dbReference type="ARBA" id="ARBA00022692"/>
    </source>
</evidence>
<keyword evidence="12" id="KW-0449">Lipoprotein</keyword>
<evidence type="ECO:0000256" key="13">
    <source>
        <dbReference type="ARBA" id="ARBA00038359"/>
    </source>
</evidence>
<name>A0AAD9A2I0_9PEZI</name>
<dbReference type="InterPro" id="IPR052337">
    <property type="entry name" value="SAT4-like"/>
</dbReference>
<organism evidence="18 19">
    <name type="scientific">Colletotrichum chrysophilum</name>
    <dbReference type="NCBI Taxonomy" id="1836956"/>
    <lineage>
        <taxon>Eukaryota</taxon>
        <taxon>Fungi</taxon>
        <taxon>Dikarya</taxon>
        <taxon>Ascomycota</taxon>
        <taxon>Pezizomycotina</taxon>
        <taxon>Sordariomycetes</taxon>
        <taxon>Hypocreomycetidae</taxon>
        <taxon>Glomerellales</taxon>
        <taxon>Glomerellaceae</taxon>
        <taxon>Colletotrichum</taxon>
        <taxon>Colletotrichum gloeosporioides species complex</taxon>
    </lineage>
</organism>
<dbReference type="SMART" id="SM00747">
    <property type="entry name" value="CFEM"/>
    <property type="match status" value="1"/>
</dbReference>
<dbReference type="AlphaFoldDB" id="A0AAD9A2I0"/>
<feature type="transmembrane region" description="Helical" evidence="15">
    <location>
        <begin position="170"/>
        <end position="191"/>
    </location>
</feature>
<comment type="caution">
    <text evidence="14">Lacks conserved residue(s) required for the propagation of feature annotation.</text>
</comment>
<dbReference type="Pfam" id="PF20684">
    <property type="entry name" value="Fung_rhodopsin"/>
    <property type="match status" value="1"/>
</dbReference>
<keyword evidence="11 14" id="KW-1015">Disulfide bond</keyword>
<dbReference type="InterPro" id="IPR008427">
    <property type="entry name" value="Extracellular_membr_CFEM_dom"/>
</dbReference>
<dbReference type="PANTHER" id="PTHR33048:SF143">
    <property type="entry name" value="EXTRACELLULAR MEMBRANE PROTEIN CFEM DOMAIN-CONTAINING PROTEIN-RELATED"/>
    <property type="match status" value="1"/>
</dbReference>
<comment type="similarity">
    <text evidence="13">Belongs to the SAT4 family.</text>
</comment>
<evidence type="ECO:0000256" key="14">
    <source>
        <dbReference type="PROSITE-ProRule" id="PRU01356"/>
    </source>
</evidence>
<evidence type="ECO:0000256" key="3">
    <source>
        <dbReference type="ARBA" id="ARBA00004613"/>
    </source>
</evidence>
<evidence type="ECO:0000259" key="17">
    <source>
        <dbReference type="PROSITE" id="PS52012"/>
    </source>
</evidence>
<evidence type="ECO:0000256" key="5">
    <source>
        <dbReference type="ARBA" id="ARBA00022525"/>
    </source>
</evidence>
<evidence type="ECO:0000256" key="6">
    <source>
        <dbReference type="ARBA" id="ARBA00022622"/>
    </source>
</evidence>
<dbReference type="EMBL" id="JAQOWY010000613">
    <property type="protein sequence ID" value="KAK1839919.1"/>
    <property type="molecule type" value="Genomic_DNA"/>
</dbReference>
<comment type="similarity">
    <text evidence="4">Belongs to the RBT5 family.</text>
</comment>
<dbReference type="Pfam" id="PF05730">
    <property type="entry name" value="CFEM"/>
    <property type="match status" value="1"/>
</dbReference>
<evidence type="ECO:0000256" key="15">
    <source>
        <dbReference type="SAM" id="Phobius"/>
    </source>
</evidence>
<feature type="disulfide bond" evidence="14">
    <location>
        <begin position="48"/>
        <end position="81"/>
    </location>
</feature>
<evidence type="ECO:0000256" key="9">
    <source>
        <dbReference type="ARBA" id="ARBA00022989"/>
    </source>
</evidence>
<keyword evidence="7 15" id="KW-0812">Transmembrane</keyword>
<feature type="disulfide bond" evidence="14">
    <location>
        <begin position="39"/>
        <end position="46"/>
    </location>
</feature>
<evidence type="ECO:0000256" key="1">
    <source>
        <dbReference type="ARBA" id="ARBA00004141"/>
    </source>
</evidence>
<feature type="disulfide bond" evidence="14">
    <location>
        <begin position="29"/>
        <end position="60"/>
    </location>
</feature>
<evidence type="ECO:0000256" key="16">
    <source>
        <dbReference type="SAM" id="SignalP"/>
    </source>
</evidence>
<keyword evidence="9 15" id="KW-1133">Transmembrane helix</keyword>
<reference evidence="18" key="1">
    <citation type="submission" date="2023-01" db="EMBL/GenBank/DDBJ databases">
        <title>Colletotrichum chrysophilum M932 genome sequence.</title>
        <authorList>
            <person name="Baroncelli R."/>
        </authorList>
    </citation>
    <scope>NUCLEOTIDE SEQUENCE</scope>
    <source>
        <strain evidence="18">M932</strain>
    </source>
</reference>
<feature type="transmembrane region" description="Helical" evidence="15">
    <location>
        <begin position="94"/>
        <end position="116"/>
    </location>
</feature>
<evidence type="ECO:0000313" key="18">
    <source>
        <dbReference type="EMBL" id="KAK1839919.1"/>
    </source>
</evidence>
<keyword evidence="6" id="KW-0325">Glycoprotein</keyword>
<proteinExistence type="inferred from homology"/>
<keyword evidence="19" id="KW-1185">Reference proteome</keyword>
<evidence type="ECO:0000256" key="10">
    <source>
        <dbReference type="ARBA" id="ARBA00023136"/>
    </source>
</evidence>
<keyword evidence="6" id="KW-0336">GPI-anchor</keyword>
<keyword evidence="10 15" id="KW-0472">Membrane</keyword>
<dbReference type="PANTHER" id="PTHR33048">
    <property type="entry name" value="PTH11-LIKE INTEGRAL MEMBRANE PROTEIN (AFU_ORTHOLOGUE AFUA_5G11245)"/>
    <property type="match status" value="1"/>
</dbReference>
<dbReference type="InterPro" id="IPR049326">
    <property type="entry name" value="Rhodopsin_dom_fungi"/>
</dbReference>
<comment type="subcellular location">
    <subcellularLocation>
        <location evidence="2">Membrane</location>
        <topology evidence="2">Lipid-anchor</topology>
        <topology evidence="2">GPI-anchor</topology>
    </subcellularLocation>
    <subcellularLocation>
        <location evidence="1">Membrane</location>
        <topology evidence="1">Multi-pass membrane protein</topology>
    </subcellularLocation>
    <subcellularLocation>
        <location evidence="3">Secreted</location>
    </subcellularLocation>
</comment>
<gene>
    <name evidence="18" type="ORF">CCHR01_17452</name>
</gene>
<keyword evidence="8 16" id="KW-0732">Signal</keyword>
<feature type="signal peptide" evidence="16">
    <location>
        <begin position="1"/>
        <end position="20"/>
    </location>
</feature>
<dbReference type="PROSITE" id="PS52012">
    <property type="entry name" value="CFEM"/>
    <property type="match status" value="1"/>
</dbReference>